<protein>
    <submittedName>
        <fullName evidence="8">CHAT domain-containing protein</fullName>
    </submittedName>
</protein>
<comment type="caution">
    <text evidence="8">The sequence shown here is derived from an EMBL/GenBank/DDBJ whole genome shotgun (WGS) entry which is preliminary data.</text>
</comment>
<dbReference type="SMART" id="SM00028">
    <property type="entry name" value="TPR"/>
    <property type="match status" value="6"/>
</dbReference>
<evidence type="ECO:0000313" key="8">
    <source>
        <dbReference type="EMBL" id="MFG3817404.1"/>
    </source>
</evidence>
<dbReference type="PROSITE" id="PS51450">
    <property type="entry name" value="LRR"/>
    <property type="match status" value="2"/>
</dbReference>
<dbReference type="Gene3D" id="1.25.40.10">
    <property type="entry name" value="Tetratricopeptide repeat domain"/>
    <property type="match status" value="2"/>
</dbReference>
<gene>
    <name evidence="8" type="ORF">VPK24_07115</name>
</gene>
<evidence type="ECO:0000256" key="6">
    <source>
        <dbReference type="ARBA" id="ARBA00023204"/>
    </source>
</evidence>
<dbReference type="InterPro" id="IPR011990">
    <property type="entry name" value="TPR-like_helical_dom_sf"/>
</dbReference>
<evidence type="ECO:0000256" key="1">
    <source>
        <dbReference type="ARBA" id="ARBA00004286"/>
    </source>
</evidence>
<evidence type="ECO:0000256" key="4">
    <source>
        <dbReference type="ARBA" id="ARBA00022763"/>
    </source>
</evidence>
<keyword evidence="9" id="KW-1185">Reference proteome</keyword>
<dbReference type="Proteomes" id="UP001604335">
    <property type="component" value="Unassembled WGS sequence"/>
</dbReference>
<dbReference type="SUPFAM" id="SSF48452">
    <property type="entry name" value="TPR-like"/>
    <property type="match status" value="2"/>
</dbReference>
<dbReference type="Gene3D" id="3.80.10.10">
    <property type="entry name" value="Ribonuclease Inhibitor"/>
    <property type="match status" value="1"/>
</dbReference>
<dbReference type="InterPro" id="IPR019734">
    <property type="entry name" value="TPR_rpt"/>
</dbReference>
<evidence type="ECO:0000256" key="3">
    <source>
        <dbReference type="ARBA" id="ARBA00022454"/>
    </source>
</evidence>
<dbReference type="PANTHER" id="PTHR10098">
    <property type="entry name" value="RAPSYN-RELATED"/>
    <property type="match status" value="1"/>
</dbReference>
<proteinExistence type="inferred from homology"/>
<dbReference type="InterPro" id="IPR032675">
    <property type="entry name" value="LRR_dom_sf"/>
</dbReference>
<keyword evidence="6" id="KW-0234">DNA repair</keyword>
<organism evidence="8 9">
    <name type="scientific">Limnothrix redekei LRLZ20PSL1</name>
    <dbReference type="NCBI Taxonomy" id="3112953"/>
    <lineage>
        <taxon>Bacteria</taxon>
        <taxon>Bacillati</taxon>
        <taxon>Cyanobacteriota</taxon>
        <taxon>Cyanophyceae</taxon>
        <taxon>Pseudanabaenales</taxon>
        <taxon>Pseudanabaenaceae</taxon>
        <taxon>Limnothrix</taxon>
    </lineage>
</organism>
<name>A0ABW7CB83_9CYAN</name>
<comment type="subcellular location">
    <subcellularLocation>
        <location evidence="1">Chromosome</location>
    </subcellularLocation>
</comment>
<dbReference type="Pfam" id="PF12770">
    <property type="entry name" value="CHAT"/>
    <property type="match status" value="1"/>
</dbReference>
<evidence type="ECO:0000259" key="7">
    <source>
        <dbReference type="Pfam" id="PF12770"/>
    </source>
</evidence>
<evidence type="ECO:0000256" key="5">
    <source>
        <dbReference type="ARBA" id="ARBA00022853"/>
    </source>
</evidence>
<dbReference type="Pfam" id="PF07721">
    <property type="entry name" value="TPR_4"/>
    <property type="match status" value="1"/>
</dbReference>
<accession>A0ABW7CB83</accession>
<dbReference type="EMBL" id="JAZAQF010000042">
    <property type="protein sequence ID" value="MFG3817404.1"/>
    <property type="molecule type" value="Genomic_DNA"/>
</dbReference>
<evidence type="ECO:0000313" key="9">
    <source>
        <dbReference type="Proteomes" id="UP001604335"/>
    </source>
</evidence>
<keyword evidence="3" id="KW-0158">Chromosome</keyword>
<dbReference type="PANTHER" id="PTHR10098:SF108">
    <property type="entry name" value="TETRATRICOPEPTIDE REPEAT PROTEIN 28"/>
    <property type="match status" value="1"/>
</dbReference>
<dbReference type="SUPFAM" id="SSF52058">
    <property type="entry name" value="L domain-like"/>
    <property type="match status" value="1"/>
</dbReference>
<feature type="domain" description="CHAT" evidence="7">
    <location>
        <begin position="633"/>
        <end position="923"/>
    </location>
</feature>
<dbReference type="RefSeq" id="WP_393011704.1">
    <property type="nucleotide sequence ID" value="NZ_JAZAQF010000042.1"/>
</dbReference>
<comment type="similarity">
    <text evidence="2">Belongs to the Tonsoku family.</text>
</comment>
<dbReference type="InterPro" id="IPR001611">
    <property type="entry name" value="Leu-rich_rpt"/>
</dbReference>
<dbReference type="Pfam" id="PF13424">
    <property type="entry name" value="TPR_12"/>
    <property type="match status" value="2"/>
</dbReference>
<dbReference type="InterPro" id="IPR011717">
    <property type="entry name" value="TPR-4"/>
</dbReference>
<keyword evidence="5" id="KW-0156">Chromatin regulator</keyword>
<sequence>MGDRGRLRLLVVLVGCGLGMAIEPAIAQDSRSSQGLVNFADWCRQRDRLDPAARHTVGALLRVAKTQNCEQAWRNLADLSMLDLSNQNIQDLQPIAAFNHWRALSLPGNQIRDLRPLAGMSSLRQLILGFNQVQDLSPLKDLNQLEMLDLTRNQITALPQQPGLARLRSLILLGNPLRQHACPFRPITVCLFEDPGAPLTARAQAAIDQGNWPEAIAQLQQARDQYQALGDRSRLAKTQVQLGNVYLQLGEFARALEVQQAAHTVIAETGDRPTIGLVMANLTETYERLGQYHQAEAWLDRAIANAAEQSTAAIPLDGGLYELPKQQGYLAAWLSQVQLRQGKAAQAVVSAQQGVQFYNLLPEDYPGKAVGMTKAQLMLGEALRVVGRRSEARSALEQVRQLAQAHGDRPGEAQAWEQLALLANDAGDLDQARAGFEAALGIHRATGARAEEGRLLTRLGEFYWQQGATPRAIDHLFQAIERWESVRPGLSDDNKIALADTQAQTYRLLQEALIAQGQVGQALEVAERARARAFVELLAARSGHLANQPSPAASPPPTLSQIQQLARDRRLTLVEYTIGQRSLHIWVVNPQGDVTLRRVPMAGASAEATLATQIQELRRTLPQGQLLAAELRRQLNGLHRQLIAPIADLLPTDPQEPVAIVPQGLLFLVPFAALQAEDGQMLIDRHSLFLTPAIDVLRLQFAETPPDRPLASDVVVGVDRAALVVGNPVMPAVPPVWGAAPSPLSNLPGAESEARQVAQLLQVKPLLGAQATKGEILNRITQARRIHLATHGLLDDLGNSGMPGAIALAPAAGDDGLLSAGEIMELRLAAELVVLSACDTGRGRITGDGVLGLSRSFLAAGADRVVVTLWKIPDEPTAILMGHFYAALQQGSSPVAALRQAMIQTRDRYPNPFQWAAFTAVGRPD</sequence>
<reference evidence="9" key="1">
    <citation type="journal article" date="2024" name="Algal Res.">
        <title>Biochemical, toxicological and genomic investigation of a high-biomass producing Limnothrix strain isolated from Italian shallow drinking water reservoir.</title>
        <authorList>
            <person name="Simonazzi M."/>
            <person name="Shishido T.K."/>
            <person name="Delbaje E."/>
            <person name="Wahlsten M."/>
            <person name="Fewer D.P."/>
            <person name="Sivonen K."/>
            <person name="Pezzolesi L."/>
            <person name="Pistocchi R."/>
        </authorList>
    </citation>
    <scope>NUCLEOTIDE SEQUENCE [LARGE SCALE GENOMIC DNA]</scope>
    <source>
        <strain evidence="9">LRLZ20PSL1</strain>
    </source>
</reference>
<evidence type="ECO:0000256" key="2">
    <source>
        <dbReference type="ARBA" id="ARBA00010999"/>
    </source>
</evidence>
<dbReference type="InterPro" id="IPR024983">
    <property type="entry name" value="CHAT_dom"/>
</dbReference>
<keyword evidence="4" id="KW-0227">DNA damage</keyword>